<dbReference type="EMBL" id="JAACJM010000068">
    <property type="protein sequence ID" value="KAF5352036.1"/>
    <property type="molecule type" value="Genomic_DNA"/>
</dbReference>
<feature type="compositionally biased region" description="Polar residues" evidence="1">
    <location>
        <begin position="1"/>
        <end position="10"/>
    </location>
</feature>
<organism evidence="2 3">
    <name type="scientific">Tetrapyrgos nigripes</name>
    <dbReference type="NCBI Taxonomy" id="182062"/>
    <lineage>
        <taxon>Eukaryota</taxon>
        <taxon>Fungi</taxon>
        <taxon>Dikarya</taxon>
        <taxon>Basidiomycota</taxon>
        <taxon>Agaricomycotina</taxon>
        <taxon>Agaricomycetes</taxon>
        <taxon>Agaricomycetidae</taxon>
        <taxon>Agaricales</taxon>
        <taxon>Marasmiineae</taxon>
        <taxon>Marasmiaceae</taxon>
        <taxon>Tetrapyrgos</taxon>
    </lineage>
</organism>
<dbReference type="OrthoDB" id="3037038at2759"/>
<evidence type="ECO:0000313" key="3">
    <source>
        <dbReference type="Proteomes" id="UP000559256"/>
    </source>
</evidence>
<comment type="caution">
    <text evidence="2">The sequence shown here is derived from an EMBL/GenBank/DDBJ whole genome shotgun (WGS) entry which is preliminary data.</text>
</comment>
<keyword evidence="3" id="KW-1185">Reference proteome</keyword>
<name>A0A8H5D3J1_9AGAR</name>
<accession>A0A8H5D3J1</accession>
<evidence type="ECO:0000313" key="2">
    <source>
        <dbReference type="EMBL" id="KAF5352036.1"/>
    </source>
</evidence>
<feature type="compositionally biased region" description="Basic and acidic residues" evidence="1">
    <location>
        <begin position="82"/>
        <end position="93"/>
    </location>
</feature>
<gene>
    <name evidence="2" type="ORF">D9758_009453</name>
</gene>
<feature type="region of interest" description="Disordered" evidence="1">
    <location>
        <begin position="1"/>
        <end position="56"/>
    </location>
</feature>
<feature type="region of interest" description="Disordered" evidence="1">
    <location>
        <begin position="74"/>
        <end position="93"/>
    </location>
</feature>
<protein>
    <submittedName>
        <fullName evidence="2">Uncharacterized protein</fullName>
    </submittedName>
</protein>
<dbReference type="Proteomes" id="UP000559256">
    <property type="component" value="Unassembled WGS sequence"/>
</dbReference>
<dbReference type="AlphaFoldDB" id="A0A8H5D3J1"/>
<sequence>MADNQSSPTEPTDKPSHASQPVAKPPMSTHPSDDTAVEEEGKESFLHTVGSKYKDNLVDKGTEKAADMTVEYVSEDPQQKLQEAKDSAQQKLDDARDEARGLWTKYCGCFGSA</sequence>
<evidence type="ECO:0000256" key="1">
    <source>
        <dbReference type="SAM" id="MobiDB-lite"/>
    </source>
</evidence>
<reference evidence="2 3" key="1">
    <citation type="journal article" date="2020" name="ISME J.">
        <title>Uncovering the hidden diversity of litter-decomposition mechanisms in mushroom-forming fungi.</title>
        <authorList>
            <person name="Floudas D."/>
            <person name="Bentzer J."/>
            <person name="Ahren D."/>
            <person name="Johansson T."/>
            <person name="Persson P."/>
            <person name="Tunlid A."/>
        </authorList>
    </citation>
    <scope>NUCLEOTIDE SEQUENCE [LARGE SCALE GENOMIC DNA]</scope>
    <source>
        <strain evidence="2 3">CBS 291.85</strain>
    </source>
</reference>
<proteinExistence type="predicted"/>